<dbReference type="Proteomes" id="UP000247454">
    <property type="component" value="Unassembled WGS sequence"/>
</dbReference>
<feature type="domain" description="Glycosyl transferase family 25" evidence="1">
    <location>
        <begin position="28"/>
        <end position="201"/>
    </location>
</feature>
<accession>A0A318SV91</accession>
<evidence type="ECO:0000313" key="2">
    <source>
        <dbReference type="EMBL" id="PYE85335.1"/>
    </source>
</evidence>
<keyword evidence="2" id="KW-0808">Transferase</keyword>
<comment type="caution">
    <text evidence="2">The sequence shown here is derived from an EMBL/GenBank/DDBJ whole genome shotgun (WGS) entry which is preliminary data.</text>
</comment>
<evidence type="ECO:0000313" key="3">
    <source>
        <dbReference type="Proteomes" id="UP000247454"/>
    </source>
</evidence>
<keyword evidence="3" id="KW-1185">Reference proteome</keyword>
<dbReference type="CDD" id="cd06532">
    <property type="entry name" value="Glyco_transf_25"/>
    <property type="match status" value="1"/>
</dbReference>
<proteinExistence type="predicted"/>
<reference evidence="2 3" key="1">
    <citation type="submission" date="2018-06" db="EMBL/GenBank/DDBJ databases">
        <title>Genomic Encyclopedia of Type Strains, Phase III (KMG-III): the genomes of soil and plant-associated and newly described type strains.</title>
        <authorList>
            <person name="Whitman W."/>
        </authorList>
    </citation>
    <scope>NUCLEOTIDE SEQUENCE [LARGE SCALE GENOMIC DNA]</scope>
    <source>
        <strain evidence="2 3">ORS 1419</strain>
    </source>
</reference>
<dbReference type="InterPro" id="IPR002654">
    <property type="entry name" value="Glyco_trans_25"/>
</dbReference>
<dbReference type="Pfam" id="PF01755">
    <property type="entry name" value="Glyco_transf_25"/>
    <property type="match status" value="1"/>
</dbReference>
<gene>
    <name evidence="2" type="ORF">C7477_13018</name>
</gene>
<evidence type="ECO:0000259" key="1">
    <source>
        <dbReference type="Pfam" id="PF01755"/>
    </source>
</evidence>
<name>A0A318SV91_9HYPH</name>
<sequence length="276" mass="30653">MVLLTFTLMRSTADTTRNGPEGYSLPIPVYVINLDRSHERLQAVKDSAARFHVAIHRIPAVDGRALLPSSLADLDEAGFRRYHGKNVMPAEIGCYFSHLNALREIANGDAPHAVIVEDDIIFTHDFVPFIDALAQVSGWDAVKLVNHRTPLFRSFRRIGSRFSIGRCAHGPLGSSAAYVVTREGAKKILAALRPMRIPYDIALERGWSGNYAIFTTDRPLVEFSPQAVSTIADRTAYASAKLAVWKRIGALMFRTSDYARRICFACAPNHLTDVKE</sequence>
<protein>
    <submittedName>
        <fullName evidence="2">Glycosyl transferase family 25</fullName>
    </submittedName>
</protein>
<dbReference type="AlphaFoldDB" id="A0A318SV91"/>
<dbReference type="GO" id="GO:0016740">
    <property type="term" value="F:transferase activity"/>
    <property type="evidence" value="ECO:0007669"/>
    <property type="project" value="UniProtKB-KW"/>
</dbReference>
<organism evidence="2 3">
    <name type="scientific">Phyllobacterium leguminum</name>
    <dbReference type="NCBI Taxonomy" id="314237"/>
    <lineage>
        <taxon>Bacteria</taxon>
        <taxon>Pseudomonadati</taxon>
        <taxon>Pseudomonadota</taxon>
        <taxon>Alphaproteobacteria</taxon>
        <taxon>Hyphomicrobiales</taxon>
        <taxon>Phyllobacteriaceae</taxon>
        <taxon>Phyllobacterium</taxon>
    </lineage>
</organism>
<dbReference type="EMBL" id="QJTF01000030">
    <property type="protein sequence ID" value="PYE85335.1"/>
    <property type="molecule type" value="Genomic_DNA"/>
</dbReference>